<dbReference type="EMBL" id="QKUF01000019">
    <property type="protein sequence ID" value="PZW25322.1"/>
    <property type="molecule type" value="Genomic_DNA"/>
</dbReference>
<accession>A0A326U5N1</accession>
<gene>
    <name evidence="1" type="ORF">EI42_04374</name>
</gene>
<comment type="caution">
    <text evidence="1">The sequence shown here is derived from an EMBL/GenBank/DDBJ whole genome shotgun (WGS) entry which is preliminary data.</text>
</comment>
<evidence type="ECO:0008006" key="3">
    <source>
        <dbReference type="Google" id="ProtNLM"/>
    </source>
</evidence>
<keyword evidence="2" id="KW-1185">Reference proteome</keyword>
<organism evidence="1 2">
    <name type="scientific">Thermosporothrix hazakensis</name>
    <dbReference type="NCBI Taxonomy" id="644383"/>
    <lineage>
        <taxon>Bacteria</taxon>
        <taxon>Bacillati</taxon>
        <taxon>Chloroflexota</taxon>
        <taxon>Ktedonobacteria</taxon>
        <taxon>Ktedonobacterales</taxon>
        <taxon>Thermosporotrichaceae</taxon>
        <taxon>Thermosporothrix</taxon>
    </lineage>
</organism>
<proteinExistence type="predicted"/>
<dbReference type="AlphaFoldDB" id="A0A326U5N1"/>
<name>A0A326U5N1_THEHA</name>
<reference evidence="1 2" key="1">
    <citation type="submission" date="2018-06" db="EMBL/GenBank/DDBJ databases">
        <title>Genomic Encyclopedia of Archaeal and Bacterial Type Strains, Phase II (KMG-II): from individual species to whole genera.</title>
        <authorList>
            <person name="Goeker M."/>
        </authorList>
    </citation>
    <scope>NUCLEOTIDE SEQUENCE [LARGE SCALE GENOMIC DNA]</scope>
    <source>
        <strain evidence="1 2">ATCC BAA-1881</strain>
    </source>
</reference>
<sequence length="69" mass="7603">MKASSTGLRERVVSGVEEGHSWEGMVHRFGATHMTIKQYTKQLQGTENLVPKPLPGLQTVKEEALRAGL</sequence>
<protein>
    <recommendedName>
        <fullName evidence="3">Transposase</fullName>
    </recommendedName>
</protein>
<dbReference type="Proteomes" id="UP000248806">
    <property type="component" value="Unassembled WGS sequence"/>
</dbReference>
<evidence type="ECO:0000313" key="1">
    <source>
        <dbReference type="EMBL" id="PZW25322.1"/>
    </source>
</evidence>
<evidence type="ECO:0000313" key="2">
    <source>
        <dbReference type="Proteomes" id="UP000248806"/>
    </source>
</evidence>